<organism evidence="2 3">
    <name type="scientific">Pilibacter termitis</name>
    <dbReference type="NCBI Taxonomy" id="263852"/>
    <lineage>
        <taxon>Bacteria</taxon>
        <taxon>Bacillati</taxon>
        <taxon>Bacillota</taxon>
        <taxon>Bacilli</taxon>
        <taxon>Lactobacillales</taxon>
        <taxon>Enterococcaceae</taxon>
        <taxon>Pilibacter</taxon>
    </lineage>
</organism>
<dbReference type="Pfam" id="PF09359">
    <property type="entry name" value="VTC"/>
    <property type="match status" value="1"/>
</dbReference>
<dbReference type="RefSeq" id="WP_078806431.1">
    <property type="nucleotide sequence ID" value="NZ_FUXI01000004.1"/>
</dbReference>
<dbReference type="SUPFAM" id="SSF55154">
    <property type="entry name" value="CYTH-like phosphatases"/>
    <property type="match status" value="1"/>
</dbReference>
<dbReference type="STRING" id="263852.SAMN02745116_00466"/>
<dbReference type="Proteomes" id="UP000190328">
    <property type="component" value="Unassembled WGS sequence"/>
</dbReference>
<dbReference type="EMBL" id="FUXI01000004">
    <property type="protein sequence ID" value="SJZ48205.1"/>
    <property type="molecule type" value="Genomic_DNA"/>
</dbReference>
<evidence type="ECO:0000259" key="1">
    <source>
        <dbReference type="Pfam" id="PF09359"/>
    </source>
</evidence>
<dbReference type="Gene3D" id="3.20.100.30">
    <property type="entry name" value="VTC, catalytic tunnel domain"/>
    <property type="match status" value="1"/>
</dbReference>
<dbReference type="InterPro" id="IPR042267">
    <property type="entry name" value="VTC_sf"/>
</dbReference>
<gene>
    <name evidence="2" type="ORF">SAMN02745116_00466</name>
</gene>
<protein>
    <submittedName>
        <fullName evidence="2">VTC domain-containing protein</fullName>
    </submittedName>
</protein>
<evidence type="ECO:0000313" key="3">
    <source>
        <dbReference type="Proteomes" id="UP000190328"/>
    </source>
</evidence>
<evidence type="ECO:0000313" key="2">
    <source>
        <dbReference type="EMBL" id="SJZ48205.1"/>
    </source>
</evidence>
<dbReference type="CDD" id="cd07750">
    <property type="entry name" value="PolyPPase_VTC_like"/>
    <property type="match status" value="1"/>
</dbReference>
<accession>A0A1T4L0H8</accession>
<feature type="domain" description="VTC" evidence="1">
    <location>
        <begin position="14"/>
        <end position="232"/>
    </location>
</feature>
<dbReference type="AlphaFoldDB" id="A0A1T4L0H8"/>
<dbReference type="GO" id="GO:0006799">
    <property type="term" value="P:polyphosphate biosynthetic process"/>
    <property type="evidence" value="ECO:0007669"/>
    <property type="project" value="UniProtKB-ARBA"/>
</dbReference>
<keyword evidence="3" id="KW-1185">Reference proteome</keyword>
<proteinExistence type="predicted"/>
<dbReference type="InterPro" id="IPR033469">
    <property type="entry name" value="CYTH-like_dom_sf"/>
</dbReference>
<name>A0A1T4L0H8_9ENTE</name>
<dbReference type="InterPro" id="IPR018966">
    <property type="entry name" value="VTC_domain"/>
</dbReference>
<reference evidence="2 3" key="1">
    <citation type="submission" date="2017-02" db="EMBL/GenBank/DDBJ databases">
        <authorList>
            <person name="Peterson S.W."/>
        </authorList>
    </citation>
    <scope>NUCLEOTIDE SEQUENCE [LARGE SCALE GENOMIC DNA]</scope>
    <source>
        <strain evidence="2 3">ATCC BAA-1030</strain>
    </source>
</reference>
<sequence>MAKKVRVKEGQIFERKEKKYVLTKEQFEQLVAHLTQYMSFDDYGEHTIHTVYYDTTDYDVIRHSVSKPRFKEKLRLRSYGKATYDGEVFLELKKKVAGVTYKRREKMPYCEAIEFLSKQGSERKTQILNEIGYHQRQFSVKPVVLISYDRLAMYHKKDSDFRITFDKNIRYSLSEFDLTRADDIDQTALTDSDTVLMEIKISDSFPLEISRILSLLDIYQGKFTKYGNIYKSAIAPNYYEGKLKQMNTKEMTRHTKENEVMNYAF</sequence>
<dbReference type="OrthoDB" id="185578at2"/>